<dbReference type="PANTHER" id="PTHR22950:SF666">
    <property type="entry name" value="VACUOLAR AMINO ACID TRANSPORTER 4"/>
    <property type="match status" value="1"/>
</dbReference>
<feature type="compositionally biased region" description="Polar residues" evidence="6">
    <location>
        <begin position="17"/>
        <end position="32"/>
    </location>
</feature>
<feature type="transmembrane region" description="Helical" evidence="7">
    <location>
        <begin position="389"/>
        <end position="410"/>
    </location>
</feature>
<comment type="subcellular location">
    <subcellularLocation>
        <location evidence="1">Membrane</location>
        <topology evidence="1">Multi-pass membrane protein</topology>
    </subcellularLocation>
</comment>
<accession>A0A2N1JBY2</accession>
<feature type="region of interest" description="Disordered" evidence="6">
    <location>
        <begin position="62"/>
        <end position="85"/>
    </location>
</feature>
<evidence type="ECO:0000256" key="5">
    <source>
        <dbReference type="ARBA" id="ARBA00023136"/>
    </source>
</evidence>
<evidence type="ECO:0000259" key="8">
    <source>
        <dbReference type="Pfam" id="PF01490"/>
    </source>
</evidence>
<dbReference type="InterPro" id="IPR013057">
    <property type="entry name" value="AA_transpt_TM"/>
</dbReference>
<evidence type="ECO:0000256" key="6">
    <source>
        <dbReference type="SAM" id="MobiDB-lite"/>
    </source>
</evidence>
<feature type="transmembrane region" description="Helical" evidence="7">
    <location>
        <begin position="464"/>
        <end position="487"/>
    </location>
</feature>
<feature type="compositionally biased region" description="Polar residues" evidence="6">
    <location>
        <begin position="62"/>
        <end position="75"/>
    </location>
</feature>
<evidence type="ECO:0000313" key="9">
    <source>
        <dbReference type="EMBL" id="PKI84043.1"/>
    </source>
</evidence>
<protein>
    <submittedName>
        <fullName evidence="9">Avt3p</fullName>
    </submittedName>
</protein>
<sequence>MPADPREDATIRAPVNESVSETPYTESSSTATPLNAAEVLSVTDEEKAKIVEKYLVLPDNASSVSGAADSNTLESGKNDMDPSVEGSSISIADDEESYQGPHHMQGGAVTEDLYRWAHHNRPRRPRSESMNLPISSSIDMSTDRDLMKQPGGFRRSYIRNQTVDQGKVPPRIMLTFVDFLMLYGHFAGEALQEEEEEEEEADEESAHLDRTIPGLAYGYEGAGNAETSRLLQDTQVPCKTIPRRMHGEASVTEAVLMLLKSFVGTGVLFLGRAFFNGGMLFSIVVLSGIAIVSLWSFLLLVKTNLKYPAGFGDMGGILYGPRMRNAILFSIVFSQLGFVAAYAVFVAENMQLLILSISNCERHLSTGFLIFLQCLLFLPLSLVRRLTKLSSAALVADAFILMGLVYVFYYEIETLAKHGLADVVLFNHNSFPLLIGTAVFTFEGIGLVIPITESMKEPQKFPRVLTGVIFGIMILFTAAGALSYAAFGSKVKTVVISNLPRDSALVQAVQLLYSLAILLSTPLQLFPALSIVERGFFKKSGKHDRRTKVGKNLLRCVVVVVCEFCAWLGASDLDKFVSFIGATACVPLCFIYPPLLHMKGVAASRREKVGDMILFIFGIFCIVFVGAQSISSMLEKSEPDKGVVCIPRT</sequence>
<reference evidence="9 10" key="1">
    <citation type="submission" date="2017-10" db="EMBL/GenBank/DDBJ databases">
        <title>A novel species of cold-tolerant Malassezia isolated from bats.</title>
        <authorList>
            <person name="Lorch J.M."/>
            <person name="Palmer J.M."/>
            <person name="Vanderwolf K.J."/>
            <person name="Schmidt K.Z."/>
            <person name="Verant M.L."/>
            <person name="Weller T.J."/>
            <person name="Blehert D.S."/>
        </authorList>
    </citation>
    <scope>NUCLEOTIDE SEQUENCE [LARGE SCALE GENOMIC DNA]</scope>
    <source>
        <strain evidence="9 10">NWHC:44797-103</strain>
    </source>
</reference>
<feature type="transmembrane region" description="Helical" evidence="7">
    <location>
        <begin position="326"/>
        <end position="345"/>
    </location>
</feature>
<dbReference type="Pfam" id="PF01490">
    <property type="entry name" value="Aa_trans"/>
    <property type="match status" value="1"/>
</dbReference>
<evidence type="ECO:0000256" key="1">
    <source>
        <dbReference type="ARBA" id="ARBA00004141"/>
    </source>
</evidence>
<dbReference type="EMBL" id="KZ454990">
    <property type="protein sequence ID" value="PKI84043.1"/>
    <property type="molecule type" value="Genomic_DNA"/>
</dbReference>
<evidence type="ECO:0000313" key="10">
    <source>
        <dbReference type="Proteomes" id="UP000232875"/>
    </source>
</evidence>
<feature type="transmembrane region" description="Helical" evidence="7">
    <location>
        <begin position="507"/>
        <end position="532"/>
    </location>
</feature>
<dbReference type="AlphaFoldDB" id="A0A2N1JBY2"/>
<feature type="transmembrane region" description="Helical" evidence="7">
    <location>
        <begin position="430"/>
        <end position="452"/>
    </location>
</feature>
<evidence type="ECO:0000256" key="3">
    <source>
        <dbReference type="ARBA" id="ARBA00022692"/>
    </source>
</evidence>
<feature type="region of interest" description="Disordered" evidence="6">
    <location>
        <begin position="1"/>
        <end position="32"/>
    </location>
</feature>
<feature type="compositionally biased region" description="Basic and acidic residues" evidence="6">
    <location>
        <begin position="1"/>
        <end position="10"/>
    </location>
</feature>
<keyword evidence="10" id="KW-1185">Reference proteome</keyword>
<dbReference type="OrthoDB" id="1684102at2759"/>
<evidence type="ECO:0000256" key="2">
    <source>
        <dbReference type="ARBA" id="ARBA00008066"/>
    </source>
</evidence>
<keyword evidence="3 7" id="KW-0812">Transmembrane</keyword>
<dbReference type="STRING" id="2020962.A0A2N1JBY2"/>
<dbReference type="Proteomes" id="UP000232875">
    <property type="component" value="Unassembled WGS sequence"/>
</dbReference>
<feature type="transmembrane region" description="Helical" evidence="7">
    <location>
        <begin position="281"/>
        <end position="305"/>
    </location>
</feature>
<evidence type="ECO:0000256" key="4">
    <source>
        <dbReference type="ARBA" id="ARBA00022989"/>
    </source>
</evidence>
<organism evidence="9 10">
    <name type="scientific">Malassezia vespertilionis</name>
    <dbReference type="NCBI Taxonomy" id="2020962"/>
    <lineage>
        <taxon>Eukaryota</taxon>
        <taxon>Fungi</taxon>
        <taxon>Dikarya</taxon>
        <taxon>Basidiomycota</taxon>
        <taxon>Ustilaginomycotina</taxon>
        <taxon>Malasseziomycetes</taxon>
        <taxon>Malasseziales</taxon>
        <taxon>Malasseziaceae</taxon>
        <taxon>Malassezia</taxon>
    </lineage>
</organism>
<keyword evidence="5 7" id="KW-0472">Membrane</keyword>
<dbReference type="GO" id="GO:0015179">
    <property type="term" value="F:L-amino acid transmembrane transporter activity"/>
    <property type="evidence" value="ECO:0007669"/>
    <property type="project" value="TreeGrafter"/>
</dbReference>
<feature type="transmembrane region" description="Helical" evidence="7">
    <location>
        <begin position="365"/>
        <end position="382"/>
    </location>
</feature>
<proteinExistence type="inferred from homology"/>
<name>A0A2N1JBY2_9BASI</name>
<feature type="transmembrane region" description="Helical" evidence="7">
    <location>
        <begin position="576"/>
        <end position="597"/>
    </location>
</feature>
<feature type="transmembrane region" description="Helical" evidence="7">
    <location>
        <begin position="609"/>
        <end position="630"/>
    </location>
</feature>
<comment type="similarity">
    <text evidence="2">Belongs to the amino acid/polyamine transporter 2 family.</text>
</comment>
<feature type="domain" description="Amino acid transporter transmembrane" evidence="8">
    <location>
        <begin position="248"/>
        <end position="630"/>
    </location>
</feature>
<gene>
    <name evidence="9" type="primary">AVT3</name>
    <name evidence="9" type="ORF">MVES_001905</name>
</gene>
<feature type="transmembrane region" description="Helical" evidence="7">
    <location>
        <begin position="553"/>
        <end position="570"/>
    </location>
</feature>
<evidence type="ECO:0000256" key="7">
    <source>
        <dbReference type="SAM" id="Phobius"/>
    </source>
</evidence>
<keyword evidence="4 7" id="KW-1133">Transmembrane helix</keyword>
<dbReference type="GO" id="GO:0005774">
    <property type="term" value="C:vacuolar membrane"/>
    <property type="evidence" value="ECO:0007669"/>
    <property type="project" value="TreeGrafter"/>
</dbReference>
<dbReference type="PANTHER" id="PTHR22950">
    <property type="entry name" value="AMINO ACID TRANSPORTER"/>
    <property type="match status" value="1"/>
</dbReference>